<dbReference type="Proteomes" id="UP000811246">
    <property type="component" value="Chromosome 13"/>
</dbReference>
<comment type="caution">
    <text evidence="3">The sequence shown here is derived from an EMBL/GenBank/DDBJ whole genome shotgun (WGS) entry which is preliminary data.</text>
</comment>
<dbReference type="InterPro" id="IPR019734">
    <property type="entry name" value="TPR_rpt"/>
</dbReference>
<dbReference type="InterPro" id="IPR039057">
    <property type="entry name" value="Spo22/ZIP4"/>
</dbReference>
<evidence type="ECO:0000313" key="3">
    <source>
        <dbReference type="EMBL" id="KAG6680689.1"/>
    </source>
</evidence>
<dbReference type="EMBL" id="CM031837">
    <property type="protein sequence ID" value="KAG6680689.1"/>
    <property type="molecule type" value="Genomic_DNA"/>
</dbReference>
<reference evidence="3" key="1">
    <citation type="submission" date="2021-01" db="EMBL/GenBank/DDBJ databases">
        <authorList>
            <person name="Lovell J.T."/>
            <person name="Bentley N."/>
            <person name="Bhattarai G."/>
            <person name="Jenkins J.W."/>
            <person name="Sreedasyam A."/>
            <person name="Alarcon Y."/>
            <person name="Bock C."/>
            <person name="Boston L."/>
            <person name="Carlson J."/>
            <person name="Cervantes K."/>
            <person name="Clermont K."/>
            <person name="Krom N."/>
            <person name="Kubenka K."/>
            <person name="Mamidi S."/>
            <person name="Mattison C."/>
            <person name="Monteros M."/>
            <person name="Pisani C."/>
            <person name="Plott C."/>
            <person name="Rajasekar S."/>
            <person name="Rhein H.S."/>
            <person name="Rohla C."/>
            <person name="Song M."/>
            <person name="Hilaire R.S."/>
            <person name="Shu S."/>
            <person name="Wells L."/>
            <person name="Wang X."/>
            <person name="Webber J."/>
            <person name="Heerema R.J."/>
            <person name="Klein P."/>
            <person name="Conner P."/>
            <person name="Grauke L."/>
            <person name="Grimwood J."/>
            <person name="Schmutz J."/>
            <person name="Randall J.J."/>
        </authorList>
    </citation>
    <scope>NUCLEOTIDE SEQUENCE</scope>
    <source>
        <tissue evidence="3">Leaf</tissue>
    </source>
</reference>
<dbReference type="PANTHER" id="PTHR40375">
    <property type="entry name" value="SPORULATION-SPECIFIC PROTEIN 22"/>
    <property type="match status" value="1"/>
</dbReference>
<dbReference type="Pfam" id="PF08631">
    <property type="entry name" value="SPO22"/>
    <property type="match status" value="1"/>
</dbReference>
<evidence type="ECO:0000256" key="1">
    <source>
        <dbReference type="ARBA" id="ARBA00023254"/>
    </source>
</evidence>
<dbReference type="AlphaFoldDB" id="A0A922AG65"/>
<dbReference type="GO" id="GO:0090173">
    <property type="term" value="P:regulation of synaptonemal complex assembly"/>
    <property type="evidence" value="ECO:0007669"/>
    <property type="project" value="InterPro"/>
</dbReference>
<dbReference type="SMART" id="SM00028">
    <property type="entry name" value="TPR"/>
    <property type="match status" value="2"/>
</dbReference>
<keyword evidence="1" id="KW-0469">Meiosis</keyword>
<gene>
    <name evidence="3" type="ORF">I3842_13G055400</name>
</gene>
<organism evidence="3 4">
    <name type="scientific">Carya illinoinensis</name>
    <name type="common">Pecan</name>
    <dbReference type="NCBI Taxonomy" id="32201"/>
    <lineage>
        <taxon>Eukaryota</taxon>
        <taxon>Viridiplantae</taxon>
        <taxon>Streptophyta</taxon>
        <taxon>Embryophyta</taxon>
        <taxon>Tracheophyta</taxon>
        <taxon>Spermatophyta</taxon>
        <taxon>Magnoliopsida</taxon>
        <taxon>eudicotyledons</taxon>
        <taxon>Gunneridae</taxon>
        <taxon>Pentapetalae</taxon>
        <taxon>rosids</taxon>
        <taxon>fabids</taxon>
        <taxon>Fagales</taxon>
        <taxon>Juglandaceae</taxon>
        <taxon>Carya</taxon>
    </lineage>
</organism>
<accession>A0A922AG65</accession>
<feature type="compositionally biased region" description="Basic residues" evidence="2">
    <location>
        <begin position="1"/>
        <end position="14"/>
    </location>
</feature>
<proteinExistence type="predicted"/>
<protein>
    <recommendedName>
        <fullName evidence="5">Protein ZIP4 homolog</fullName>
    </recommendedName>
</protein>
<dbReference type="PANTHER" id="PTHR40375:SF2">
    <property type="entry name" value="SPORULATION-SPECIFIC PROTEIN 22"/>
    <property type="match status" value="1"/>
</dbReference>
<evidence type="ECO:0000313" key="4">
    <source>
        <dbReference type="Proteomes" id="UP000811246"/>
    </source>
</evidence>
<sequence length="964" mass="106638">MYCRPRQLKKKQKMRISDMSSPSPPPPATNKDSQSPSYSILLSQIESSIRQLEHLYPDAETEIDKSLLPSLSSDLRQSLVQLSQFHSINNSLKLHLWKLSFRLWNACVDLSNASSFLLLRSSPSAHHLAHLRHVSADFLSLAGDVSGVPSPSIKSASFYYKTGLIWHDLRKFDLASTCFVRATDLVSNLVPDAVSGAAERKLLLDLNLARSRTAWDVSDRNLALALLNRSKSLLFGSSEHYQALASQYLTFGKSLLSTNETSNQASSEALKFMNEALDLCEKGLGLGFGAVDIKELRSKTLRFISAVHLQKGDYESVIKCVRVLRESDKRGDNNHPSLPVLAVKAWLGLGRYGEAEKELKGMVVNQDVPEGVWVSAVEAYFQAAGTAGAETTKQVFLGLLGRCHVSPGAAVRMAHRVVGDGCGGPDREVGTSSNVRAKVVAELVSDERVVALFAGDTAAKERMAMHAVLWNCAADFFRSKDYGTSAEMFEKSMLYITYDTESKIIRAKGFRVLCLCHLGLCQLDQAEEYINEAEKLEPNIACAFLKFKIYLQKKDQDGAITQIQAMTTCVDFTTDFLSLSAHEAVACRVLPVAVAALLSLLNFYAHGKSMPTAEVVVLRTIVTILSQEPGNEMEVLKFVKCAHNRATELGPDLFFGEGEVGRRERNWFAVTSWNFGTRTGKENNYELCAEFLRLASEFYRLLIDVQVEENNVIVCKSLVLTISAMIASESQRKGTLSDSEVKQAVELLDRAGKILKSVSTGPRLNDDQIITLEPDLFFMYTFSAYDIQGRLNDLAAQQLLVKSYASSKACNPKHLLQIGLSASQGPRSNPEAATFALNECLSAFLSSLSPDYQNIAVVLRKLIAVACIQKGGTDDDAVYGVYKQAYQIMVGLKEGEYPTEEGKWLAMTAWNRAAIPVRLGQNETAKKWMKVGLEFAKRIPGMETYRVFMEDFVDGFKKKFPCAE</sequence>
<evidence type="ECO:0008006" key="5">
    <source>
        <dbReference type="Google" id="ProtNLM"/>
    </source>
</evidence>
<dbReference type="InterPro" id="IPR013940">
    <property type="entry name" value="Spo22/ZIP4/TEX11"/>
</dbReference>
<feature type="region of interest" description="Disordered" evidence="2">
    <location>
        <begin position="1"/>
        <end position="35"/>
    </location>
</feature>
<evidence type="ECO:0000256" key="2">
    <source>
        <dbReference type="SAM" id="MobiDB-lite"/>
    </source>
</evidence>
<dbReference type="GO" id="GO:0051321">
    <property type="term" value="P:meiotic cell cycle"/>
    <property type="evidence" value="ECO:0007669"/>
    <property type="project" value="UniProtKB-KW"/>
</dbReference>
<name>A0A922AG65_CARIL</name>